<feature type="domain" description="DUF5667" evidence="3">
    <location>
        <begin position="114"/>
        <end position="166"/>
    </location>
</feature>
<evidence type="ECO:0000313" key="4">
    <source>
        <dbReference type="EMBL" id="PRY43407.1"/>
    </source>
</evidence>
<name>A0A2T0TCL3_9PSEU</name>
<keyword evidence="2" id="KW-0812">Transmembrane</keyword>
<evidence type="ECO:0000313" key="5">
    <source>
        <dbReference type="Proteomes" id="UP000239494"/>
    </source>
</evidence>
<keyword evidence="2" id="KW-1133">Transmembrane helix</keyword>
<dbReference type="EMBL" id="PVTF01000003">
    <property type="protein sequence ID" value="PRY43407.1"/>
    <property type="molecule type" value="Genomic_DNA"/>
</dbReference>
<dbReference type="Pfam" id="PF18915">
    <property type="entry name" value="DUF5667"/>
    <property type="match status" value="1"/>
</dbReference>
<feature type="compositionally biased region" description="Polar residues" evidence="1">
    <location>
        <begin position="281"/>
        <end position="291"/>
    </location>
</feature>
<feature type="region of interest" description="Disordered" evidence="1">
    <location>
        <begin position="249"/>
        <end position="327"/>
    </location>
</feature>
<reference evidence="4 5" key="1">
    <citation type="submission" date="2018-03" db="EMBL/GenBank/DDBJ databases">
        <title>Genomic Encyclopedia of Archaeal and Bacterial Type Strains, Phase II (KMG-II): from individual species to whole genera.</title>
        <authorList>
            <person name="Goeker M."/>
        </authorList>
    </citation>
    <scope>NUCLEOTIDE SEQUENCE [LARGE SCALE GENOMIC DNA]</scope>
    <source>
        <strain evidence="4 5">DSM 44720</strain>
    </source>
</reference>
<organism evidence="4 5">
    <name type="scientific">Umezawaea tangerina</name>
    <dbReference type="NCBI Taxonomy" id="84725"/>
    <lineage>
        <taxon>Bacteria</taxon>
        <taxon>Bacillati</taxon>
        <taxon>Actinomycetota</taxon>
        <taxon>Actinomycetes</taxon>
        <taxon>Pseudonocardiales</taxon>
        <taxon>Pseudonocardiaceae</taxon>
        <taxon>Umezawaea</taxon>
    </lineage>
</organism>
<dbReference type="InterPro" id="IPR043725">
    <property type="entry name" value="DUF5667"/>
</dbReference>
<dbReference type="AlphaFoldDB" id="A0A2T0TCL3"/>
<keyword evidence="5" id="KW-1185">Reference proteome</keyword>
<feature type="transmembrane region" description="Helical" evidence="2">
    <location>
        <begin position="89"/>
        <end position="110"/>
    </location>
</feature>
<evidence type="ECO:0000256" key="2">
    <source>
        <dbReference type="SAM" id="Phobius"/>
    </source>
</evidence>
<dbReference type="RefSeq" id="WP_146174728.1">
    <property type="nucleotide sequence ID" value="NZ_PVTF01000003.1"/>
</dbReference>
<proteinExistence type="predicted"/>
<sequence length="366" mass="37806">MVGRGITPLGRRRQHERFARAVDARPDDVDAELADELAVVDLLRAAAGSSGPDAEARERMRQRILGAERPAASVVLLPRQRRSSARGRLAVAAAAALCLVLSLAGMSLLLSRDALPGDALYGMKRTAESASLGFTFGDESKALKRLEFAAARLAEMGTLADKYADQAPLGGYLGALADFDADAAAGARELATVGANSDERVLATLDEWARSQSERLAALKGRLPAPAVTRSATSLDLLSRISQRAAELRARTNCSPVTTGASDEVGPLPAATPCAPAPTTQGSAPPQQPSILVSEPRVTVPSAPVPPASAAVPGTATTTPQASTPQILPDLPITSVLPSVPDGGLPTIVIPLPLPLPDLPGVRFGT</sequence>
<evidence type="ECO:0000256" key="1">
    <source>
        <dbReference type="SAM" id="MobiDB-lite"/>
    </source>
</evidence>
<dbReference type="Proteomes" id="UP000239494">
    <property type="component" value="Unassembled WGS sequence"/>
</dbReference>
<evidence type="ECO:0000259" key="3">
    <source>
        <dbReference type="Pfam" id="PF18915"/>
    </source>
</evidence>
<feature type="compositionally biased region" description="Low complexity" evidence="1">
    <location>
        <begin position="269"/>
        <end position="280"/>
    </location>
</feature>
<protein>
    <recommendedName>
        <fullName evidence="3">DUF5667 domain-containing protein</fullName>
    </recommendedName>
</protein>
<keyword evidence="2" id="KW-0472">Membrane</keyword>
<comment type="caution">
    <text evidence="4">The sequence shown here is derived from an EMBL/GenBank/DDBJ whole genome shotgun (WGS) entry which is preliminary data.</text>
</comment>
<gene>
    <name evidence="4" type="ORF">CLV43_103150</name>
</gene>
<dbReference type="OrthoDB" id="3402808at2"/>
<feature type="compositionally biased region" description="Polar residues" evidence="1">
    <location>
        <begin position="252"/>
        <end position="261"/>
    </location>
</feature>
<accession>A0A2T0TCL3</accession>
<feature type="compositionally biased region" description="Low complexity" evidence="1">
    <location>
        <begin position="298"/>
        <end position="326"/>
    </location>
</feature>